<dbReference type="Proteomes" id="UP000245166">
    <property type="component" value="Unassembled WGS sequence"/>
</dbReference>
<dbReference type="PROSITE" id="PS51257">
    <property type="entry name" value="PROKAR_LIPOPROTEIN"/>
    <property type="match status" value="1"/>
</dbReference>
<accession>A0A2U1ZYG5</accession>
<name>A0A2U1ZYG5_9MICO</name>
<reference evidence="2 3" key="1">
    <citation type="submission" date="2018-03" db="EMBL/GenBank/DDBJ databases">
        <title>Genome assembly of novel Miniimonas species PCH200.</title>
        <authorList>
            <person name="Thakur V."/>
            <person name="Kumar V."/>
            <person name="Singh D."/>
        </authorList>
    </citation>
    <scope>NUCLEOTIDE SEQUENCE [LARGE SCALE GENOMIC DNA]</scope>
    <source>
        <strain evidence="2 3">PCH200</strain>
    </source>
</reference>
<gene>
    <name evidence="2" type="ORF">C8046_16680</name>
</gene>
<protein>
    <submittedName>
        <fullName evidence="2">Uncharacterized protein</fullName>
    </submittedName>
</protein>
<organism evidence="2 3">
    <name type="scientific">Serinibacter arcticus</name>
    <dbReference type="NCBI Taxonomy" id="1655435"/>
    <lineage>
        <taxon>Bacteria</taxon>
        <taxon>Bacillati</taxon>
        <taxon>Actinomycetota</taxon>
        <taxon>Actinomycetes</taxon>
        <taxon>Micrococcales</taxon>
        <taxon>Beutenbergiaceae</taxon>
        <taxon>Serinibacter</taxon>
    </lineage>
</organism>
<comment type="caution">
    <text evidence="2">The sequence shown here is derived from an EMBL/GenBank/DDBJ whole genome shotgun (WGS) entry which is preliminary data.</text>
</comment>
<feature type="compositionally biased region" description="Polar residues" evidence="1">
    <location>
        <begin position="42"/>
        <end position="54"/>
    </location>
</feature>
<feature type="region of interest" description="Disordered" evidence="1">
    <location>
        <begin position="23"/>
        <end position="70"/>
    </location>
</feature>
<sequence length="100" mass="11032">MNSVCWRIAWVTSAYLLTPAVSSSACNDGRREGSGSRRVLVTSHQSSQSASMALTVSREGGPPASPEKRRYQRHVSYIRVLAQGREIDRRGVLHGCTVRM</sequence>
<evidence type="ECO:0000313" key="2">
    <source>
        <dbReference type="EMBL" id="PWD52035.1"/>
    </source>
</evidence>
<evidence type="ECO:0000313" key="3">
    <source>
        <dbReference type="Proteomes" id="UP000245166"/>
    </source>
</evidence>
<proteinExistence type="predicted"/>
<evidence type="ECO:0000256" key="1">
    <source>
        <dbReference type="SAM" id="MobiDB-lite"/>
    </source>
</evidence>
<keyword evidence="3" id="KW-1185">Reference proteome</keyword>
<dbReference type="AlphaFoldDB" id="A0A2U1ZYG5"/>
<dbReference type="EMBL" id="PYHR01000002">
    <property type="protein sequence ID" value="PWD52035.1"/>
    <property type="molecule type" value="Genomic_DNA"/>
</dbReference>